<reference evidence="2" key="1">
    <citation type="journal article" date="2011" name="Proc. Natl. Acad. Sci. U.S.A.">
        <title>The genome of the fire ant Solenopsis invicta.</title>
        <authorList>
            <person name="Wurm Y."/>
            <person name="Wang J."/>
            <person name="Riba-Grognuz O."/>
            <person name="Corona M."/>
            <person name="Nygaard S."/>
            <person name="Hunt B.G."/>
            <person name="Ingram K.K."/>
            <person name="Falquet L."/>
            <person name="Nipitwattanaphon M."/>
            <person name="Gotzek D."/>
            <person name="Dijkstra M.B."/>
            <person name="Oettler J."/>
            <person name="Comtesse F."/>
            <person name="Shih C.J."/>
            <person name="Wu W.J."/>
            <person name="Yang C.C."/>
            <person name="Thomas J."/>
            <person name="Beaudoing E."/>
            <person name="Pradervand S."/>
            <person name="Flegel V."/>
            <person name="Cook E.D."/>
            <person name="Fabbretti R."/>
            <person name="Stockinger H."/>
            <person name="Long L."/>
            <person name="Farmerie W.G."/>
            <person name="Oakey J."/>
            <person name="Boomsma J.J."/>
            <person name="Pamilo P."/>
            <person name="Yi S.V."/>
            <person name="Heinze J."/>
            <person name="Goodisman M.A."/>
            <person name="Farinelli L."/>
            <person name="Harshman K."/>
            <person name="Hulo N."/>
            <person name="Cerutti L."/>
            <person name="Xenarios I."/>
            <person name="Shoemaker D."/>
            <person name="Keller L."/>
        </authorList>
    </citation>
    <scope>NUCLEOTIDE SEQUENCE [LARGE SCALE GENOMIC DNA]</scope>
</reference>
<dbReference type="AlphaFoldDB" id="E9JBM5"/>
<gene>
    <name evidence="2" type="ORF">SINV_10564</name>
</gene>
<feature type="non-terminal residue" evidence="2">
    <location>
        <position position="111"/>
    </location>
</feature>
<proteinExistence type="predicted"/>
<dbReference type="InterPro" id="IPR000477">
    <property type="entry name" value="RT_dom"/>
</dbReference>
<dbReference type="InterPro" id="IPR043128">
    <property type="entry name" value="Rev_trsase/Diguanyl_cyclase"/>
</dbReference>
<dbReference type="Pfam" id="PF00078">
    <property type="entry name" value="RVT_1"/>
    <property type="match status" value="1"/>
</dbReference>
<sequence>LFNLNTPKNPQAIAFADDLIVYVADSWPSKIQEHLQNVVHKLEHYYETWKLKINIEKCETILFRPSLMYANHNVRKHYKTFSIESSPKNNVVQKIPHKKIVKYLGINIDER</sequence>
<dbReference type="PROSITE" id="PS50878">
    <property type="entry name" value="RT_POL"/>
    <property type="match status" value="1"/>
</dbReference>
<evidence type="ECO:0000313" key="2">
    <source>
        <dbReference type="EMBL" id="EFZ09778.1"/>
    </source>
</evidence>
<dbReference type="OMA" id="NIEKCET"/>
<name>E9JBM5_SOLIN</name>
<evidence type="ECO:0000259" key="1">
    <source>
        <dbReference type="PROSITE" id="PS50878"/>
    </source>
</evidence>
<dbReference type="HOGENOM" id="CLU_2164776_0_0_1"/>
<feature type="domain" description="Reverse transcriptase" evidence="1">
    <location>
        <begin position="1"/>
        <end position="108"/>
    </location>
</feature>
<protein>
    <recommendedName>
        <fullName evidence="1">Reverse transcriptase domain-containing protein</fullName>
    </recommendedName>
</protein>
<dbReference type="Gene3D" id="3.30.70.270">
    <property type="match status" value="1"/>
</dbReference>
<dbReference type="EMBL" id="GL771299">
    <property type="protein sequence ID" value="EFZ09778.1"/>
    <property type="molecule type" value="Genomic_DNA"/>
</dbReference>
<accession>E9JBM5</accession>
<dbReference type="OrthoDB" id="7555282at2759"/>
<organism>
    <name type="scientific">Solenopsis invicta</name>
    <name type="common">Red imported fire ant</name>
    <name type="synonym">Solenopsis wagneri</name>
    <dbReference type="NCBI Taxonomy" id="13686"/>
    <lineage>
        <taxon>Eukaryota</taxon>
        <taxon>Metazoa</taxon>
        <taxon>Ecdysozoa</taxon>
        <taxon>Arthropoda</taxon>
        <taxon>Hexapoda</taxon>
        <taxon>Insecta</taxon>
        <taxon>Pterygota</taxon>
        <taxon>Neoptera</taxon>
        <taxon>Endopterygota</taxon>
        <taxon>Hymenoptera</taxon>
        <taxon>Apocrita</taxon>
        <taxon>Aculeata</taxon>
        <taxon>Formicoidea</taxon>
        <taxon>Formicidae</taxon>
        <taxon>Myrmicinae</taxon>
        <taxon>Solenopsis</taxon>
    </lineage>
</organism>
<feature type="non-terminal residue" evidence="2">
    <location>
        <position position="1"/>
    </location>
</feature>